<dbReference type="PROSITE" id="PS00108">
    <property type="entry name" value="PROTEIN_KINASE_ST"/>
    <property type="match status" value="1"/>
</dbReference>
<evidence type="ECO:0000256" key="5">
    <source>
        <dbReference type="ARBA" id="ARBA00022574"/>
    </source>
</evidence>
<dbReference type="PROSITE" id="PS50011">
    <property type="entry name" value="PROTEIN_KINASE_DOM"/>
    <property type="match status" value="1"/>
</dbReference>
<dbReference type="InterPro" id="IPR011989">
    <property type="entry name" value="ARM-like"/>
</dbReference>
<proteinExistence type="inferred from homology"/>
<keyword evidence="6" id="KW-0808">Transferase</keyword>
<dbReference type="InterPro" id="IPR004944">
    <property type="entry name" value="CDK5_activator"/>
</dbReference>
<evidence type="ECO:0000256" key="13">
    <source>
        <dbReference type="SAM" id="MobiDB-lite"/>
    </source>
</evidence>
<dbReference type="InterPro" id="IPR000719">
    <property type="entry name" value="Prot_kinase_dom"/>
</dbReference>
<dbReference type="Gene3D" id="1.10.472.10">
    <property type="entry name" value="Cyclin-like"/>
    <property type="match status" value="1"/>
</dbReference>
<dbReference type="EMBL" id="LIAE01008837">
    <property type="protein sequence ID" value="PAV72285.1"/>
    <property type="molecule type" value="Genomic_DNA"/>
</dbReference>
<dbReference type="PANTHER" id="PTHR17583">
    <property type="entry name" value="PHOSPHOINOSITIDE 3-KINASE REGULATORY SUBUNIT 4"/>
    <property type="match status" value="1"/>
</dbReference>
<dbReference type="SUPFAM" id="SSF56112">
    <property type="entry name" value="Protein kinase-like (PK-like)"/>
    <property type="match status" value="1"/>
</dbReference>
<keyword evidence="5 12" id="KW-0853">WD repeat</keyword>
<dbReference type="PANTHER" id="PTHR17583:SF0">
    <property type="entry name" value="PHOSPHOINOSITIDE 3-KINASE REGULATORY SUBUNIT 4"/>
    <property type="match status" value="1"/>
</dbReference>
<dbReference type="GO" id="GO:0071561">
    <property type="term" value="C:nucleus-vacuole junction"/>
    <property type="evidence" value="ECO:0007669"/>
    <property type="project" value="TreeGrafter"/>
</dbReference>
<protein>
    <recommendedName>
        <fullName evidence="3">non-specific serine/threonine protein kinase</fullName>
        <ecNumber evidence="3">2.7.11.1</ecNumber>
    </recommendedName>
</protein>
<dbReference type="PROSITE" id="PS50082">
    <property type="entry name" value="WD_REPEATS_2"/>
    <property type="match status" value="1"/>
</dbReference>
<accession>A0A2A2KEC4</accession>
<dbReference type="Pfam" id="PF00069">
    <property type="entry name" value="Pkinase"/>
    <property type="match status" value="1"/>
</dbReference>
<evidence type="ECO:0000256" key="8">
    <source>
        <dbReference type="ARBA" id="ARBA00022741"/>
    </source>
</evidence>
<feature type="repeat" description="HEAT" evidence="11">
    <location>
        <begin position="724"/>
        <end position="762"/>
    </location>
</feature>
<evidence type="ECO:0000256" key="10">
    <source>
        <dbReference type="ARBA" id="ARBA00022840"/>
    </source>
</evidence>
<dbReference type="OrthoDB" id="242910at2759"/>
<dbReference type="InterPro" id="IPR045162">
    <property type="entry name" value="Vps15-like"/>
</dbReference>
<reference evidence="15 16" key="1">
    <citation type="journal article" date="2017" name="Curr. Biol.">
        <title>Genome architecture and evolution of a unichromosomal asexual nematode.</title>
        <authorList>
            <person name="Fradin H."/>
            <person name="Zegar C."/>
            <person name="Gutwein M."/>
            <person name="Lucas J."/>
            <person name="Kovtun M."/>
            <person name="Corcoran D."/>
            <person name="Baugh L.R."/>
            <person name="Kiontke K."/>
            <person name="Gunsalus K."/>
            <person name="Fitch D.H."/>
            <person name="Piano F."/>
        </authorList>
    </citation>
    <scope>NUCLEOTIDE SEQUENCE [LARGE SCALE GENOMIC DNA]</scope>
    <source>
        <strain evidence="15">PF1309</strain>
    </source>
</reference>
<dbReference type="InterPro" id="IPR036915">
    <property type="entry name" value="Cyclin-like_sf"/>
</dbReference>
<dbReference type="InterPro" id="IPR036322">
    <property type="entry name" value="WD40_repeat_dom_sf"/>
</dbReference>
<comment type="caution">
    <text evidence="15">The sequence shown here is derived from an EMBL/GenBank/DDBJ whole genome shotgun (WGS) entry which is preliminary data.</text>
</comment>
<comment type="subcellular location">
    <subcellularLocation>
        <location evidence="1">Cytoplasmic vesicle</location>
        <location evidence="1">Autophagosome</location>
    </subcellularLocation>
</comment>
<dbReference type="GO" id="GO:0005524">
    <property type="term" value="F:ATP binding"/>
    <property type="evidence" value="ECO:0007669"/>
    <property type="project" value="UniProtKB-KW"/>
</dbReference>
<evidence type="ECO:0000256" key="9">
    <source>
        <dbReference type="ARBA" id="ARBA00022777"/>
    </source>
</evidence>
<dbReference type="GO" id="GO:0005770">
    <property type="term" value="C:late endosome"/>
    <property type="evidence" value="ECO:0007669"/>
    <property type="project" value="TreeGrafter"/>
</dbReference>
<feature type="repeat" description="WD" evidence="12">
    <location>
        <begin position="1227"/>
        <end position="1262"/>
    </location>
</feature>
<dbReference type="GO" id="GO:0045324">
    <property type="term" value="P:late endosome to vacuole transport"/>
    <property type="evidence" value="ECO:0007669"/>
    <property type="project" value="InterPro"/>
</dbReference>
<evidence type="ECO:0000256" key="4">
    <source>
        <dbReference type="ARBA" id="ARBA00022527"/>
    </source>
</evidence>
<evidence type="ECO:0000256" key="1">
    <source>
        <dbReference type="ARBA" id="ARBA00004419"/>
    </source>
</evidence>
<name>A0A2A2KEC4_9BILA</name>
<dbReference type="GO" id="GO:0034272">
    <property type="term" value="C:phosphatidylinositol 3-kinase complex, class III, type II"/>
    <property type="evidence" value="ECO:0007669"/>
    <property type="project" value="TreeGrafter"/>
</dbReference>
<organism evidence="15 16">
    <name type="scientific">Diploscapter pachys</name>
    <dbReference type="NCBI Taxonomy" id="2018661"/>
    <lineage>
        <taxon>Eukaryota</taxon>
        <taxon>Metazoa</taxon>
        <taxon>Ecdysozoa</taxon>
        <taxon>Nematoda</taxon>
        <taxon>Chromadorea</taxon>
        <taxon>Rhabditida</taxon>
        <taxon>Rhabditina</taxon>
        <taxon>Rhabditomorpha</taxon>
        <taxon>Rhabditoidea</taxon>
        <taxon>Rhabditidae</taxon>
        <taxon>Diploscapter</taxon>
    </lineage>
</organism>
<dbReference type="SUPFAM" id="SSF47954">
    <property type="entry name" value="Cyclin-like"/>
    <property type="match status" value="1"/>
</dbReference>
<dbReference type="InterPro" id="IPR001680">
    <property type="entry name" value="WD40_rpt"/>
</dbReference>
<dbReference type="PROSITE" id="PS50077">
    <property type="entry name" value="HEAT_REPEAT"/>
    <property type="match status" value="1"/>
</dbReference>
<dbReference type="GO" id="GO:0016236">
    <property type="term" value="P:macroautophagy"/>
    <property type="evidence" value="ECO:0007669"/>
    <property type="project" value="InterPro"/>
</dbReference>
<dbReference type="GO" id="GO:0006623">
    <property type="term" value="P:protein targeting to vacuole"/>
    <property type="evidence" value="ECO:0007669"/>
    <property type="project" value="TreeGrafter"/>
</dbReference>
<dbReference type="GO" id="GO:0005776">
    <property type="term" value="C:autophagosome"/>
    <property type="evidence" value="ECO:0007669"/>
    <property type="project" value="UniProtKB-SubCell"/>
</dbReference>
<sequence length="1600" mass="181839">MGANLTSPLHQPHRQAPTSVCNHLFSPPDAPLFAPKRQSVLMQGWNWSKKNIQPVVTKKYLGKDGSRSTDTITSYVSRPLPYTHIPIADNNQNYRSNETETTVIPNFYSIREELRRELRLNRQDYANNNLISPEEPKAKTPLSPMHQTKTPISNYMSSREPSYTNGFVLRSEKERNTFTTEIDKNPARRKTIIQATSSELLKALGLFIEHHTCVSAFEPAHLVAWLRSVDRALLLQGWQDTAFINPANLVFVFMLIRDLLPEEDSIMTLDDLQAFVLTCLYISYSYVGNEISYPLKPFLVEQTAMGNINSLFTTNPSEILPVDVYLAELTVDNVESLGSTRFMKVARARGIDGYSLYKVFVFRSDQTNVDPYPKLLIKIRNSLHNAPNCCSVRKVFVHPKNAVLVRPYQKFTLFDRMSTRPFLVPEERIWFIFQLFKALAQCEDVGICHGDIKSQNVLVSSSNWLQICDFAPFKPSFLPHDNPSSFNFFFDTSRRQSCYLAPERFLSTADYDKLFAEKKEDWLFGSLSPTMDMFSAGCVVYELLCDGQPAFTYGELCKYKAMSGSEAAAFLQKLLTNVPSQFEPLLKILLNREPSMRISARKLLDDAMFQFPELFGSFLFRYMNAFRPKDPPLNGHENLDDMRFAVSMNFMEPDDVIAKLKRDETAWWGQLVKNEENKPYAVLFIALITANLRSLRTINTKVVAMKLLLKLSTLCDATVATERILPYLVFFLSDAVPQVKAFAIHTIADLLEIFEPKTIEESLAALIDDNAHPHVLYALAVNLGKIAATAHKFMICAPNVKNGTVDDECSAAEALSEPQVSLDESKSLFVPISNMFVNLTSHGSAVRHCLIKPESVKLLNDFFSKMGDDDIILTHMVTFLNVKGDWRLRAAFFEALPICVKRKRNDVKSLLEQGLHDSQDLVVIRAIGSIGRLIEMCLLDRSVVLDLLADLIPFLAHPNSWIRLAVVDVVVLLDTKWSLVDVHSKLLPLVKPYIDKSRVQLMVRFNNKLVILECLKPSIPRGTWKKVLDMNEDALAQLIALLDNSINRGARFFSADSWFQKTFDKNGNVPNQVVESLYAFHKILPKIIEFRKTLGMEEELTRHYGTIDLSGKATEKVRRKRFVYCSDSEFDSKSSTSVSTELRMNSEWNEMFRDEVDDENNGVIEDRGNQQMRISVSEAQVNELLRHMNDLQMRKGSKRKRQAVHYGETYHRGASTQNVQGILITSLHEHTKRITQLARHPDGDHFISASDDGTLRLWSTRSVMGECYGAVKSDTFFSLQEDCPASLTGAGWANEHLVTVSSSDGKIAWIDVSADPRTVSKVELPRSDGAPKQIHIADQIAFVRTHHNALYCLDLRVSGRDSSLGKHVVWRRELDKSYGYITSSTIDPWHETWMIFGSTNYRMILWDLRFQLDVLHWSTPNQLVPMRLWSNPLSKIESPQVFTAFNEFGDVSIYDISNLEPSRHFSYFENVQPSPSDCKNQTRALAICQATGLVYTGDGRGAIRKWNLHKPALSQYLSGPRKVPGRSIPHELVYYEHPYTSDKPSVIYEMQQPATDIERQTVKMEIGPTTHHIGLLTDLLLIQPDLLVSADSEGVIKIWK</sequence>
<keyword evidence="16" id="KW-1185">Reference proteome</keyword>
<dbReference type="InterPro" id="IPR015943">
    <property type="entry name" value="WD40/YVTN_repeat-like_dom_sf"/>
</dbReference>
<feature type="compositionally biased region" description="Polar residues" evidence="13">
    <location>
        <begin position="145"/>
        <end position="156"/>
    </location>
</feature>
<keyword evidence="7" id="KW-0677">Repeat</keyword>
<keyword evidence="10" id="KW-0067">ATP-binding</keyword>
<dbReference type="Gene3D" id="1.10.510.10">
    <property type="entry name" value="Transferase(Phosphotransferase) domain 1"/>
    <property type="match status" value="1"/>
</dbReference>
<dbReference type="GO" id="GO:0016533">
    <property type="term" value="C:protein kinase 5 complex"/>
    <property type="evidence" value="ECO:0007669"/>
    <property type="project" value="InterPro"/>
</dbReference>
<dbReference type="GO" id="GO:0004674">
    <property type="term" value="F:protein serine/threonine kinase activity"/>
    <property type="evidence" value="ECO:0007669"/>
    <property type="project" value="UniProtKB-KW"/>
</dbReference>
<dbReference type="SMART" id="SM00220">
    <property type="entry name" value="S_TKc"/>
    <property type="match status" value="1"/>
</dbReference>
<dbReference type="GO" id="GO:0034271">
    <property type="term" value="C:phosphatidylinositol 3-kinase complex, class III, type I"/>
    <property type="evidence" value="ECO:0007669"/>
    <property type="project" value="TreeGrafter"/>
</dbReference>
<dbReference type="STRING" id="2018661.A0A2A2KEC4"/>
<feature type="region of interest" description="Disordered" evidence="13">
    <location>
        <begin position="130"/>
        <end position="156"/>
    </location>
</feature>
<dbReference type="InterPro" id="IPR055231">
    <property type="entry name" value="2AA_helical"/>
</dbReference>
<evidence type="ECO:0000256" key="2">
    <source>
        <dbReference type="ARBA" id="ARBA00010175"/>
    </source>
</evidence>
<dbReference type="Pfam" id="PF03261">
    <property type="entry name" value="CDK5_activator"/>
    <property type="match status" value="1"/>
</dbReference>
<comment type="similarity">
    <text evidence="2">Belongs to the cyclin-dependent kinase 5 activator family.</text>
</comment>
<dbReference type="Pfam" id="PF00400">
    <property type="entry name" value="WD40"/>
    <property type="match status" value="1"/>
</dbReference>
<dbReference type="Gene3D" id="2.130.10.10">
    <property type="entry name" value="YVTN repeat-like/Quinoprotein amine dehydrogenase"/>
    <property type="match status" value="2"/>
</dbReference>
<evidence type="ECO:0000313" key="16">
    <source>
        <dbReference type="Proteomes" id="UP000218231"/>
    </source>
</evidence>
<keyword evidence="9" id="KW-0418">Kinase</keyword>
<evidence type="ECO:0000256" key="7">
    <source>
        <dbReference type="ARBA" id="ARBA00022737"/>
    </source>
</evidence>
<dbReference type="InterPro" id="IPR016024">
    <property type="entry name" value="ARM-type_fold"/>
</dbReference>
<dbReference type="SUPFAM" id="SSF50978">
    <property type="entry name" value="WD40 repeat-like"/>
    <property type="match status" value="1"/>
</dbReference>
<dbReference type="Proteomes" id="UP000218231">
    <property type="component" value="Unassembled WGS sequence"/>
</dbReference>
<keyword evidence="4" id="KW-0723">Serine/threonine-protein kinase</keyword>
<evidence type="ECO:0000256" key="11">
    <source>
        <dbReference type="PROSITE-ProRule" id="PRU00103"/>
    </source>
</evidence>
<dbReference type="SUPFAM" id="SSF48371">
    <property type="entry name" value="ARM repeat"/>
    <property type="match status" value="1"/>
</dbReference>
<dbReference type="Pfam" id="PF22956">
    <property type="entry name" value="VPS15-like_hel"/>
    <property type="match status" value="1"/>
</dbReference>
<evidence type="ECO:0000259" key="14">
    <source>
        <dbReference type="PROSITE" id="PS50011"/>
    </source>
</evidence>
<dbReference type="InterPro" id="IPR021133">
    <property type="entry name" value="HEAT_type_2"/>
</dbReference>
<feature type="domain" description="Protein kinase" evidence="14">
    <location>
        <begin position="331"/>
        <end position="609"/>
    </location>
</feature>
<evidence type="ECO:0000256" key="6">
    <source>
        <dbReference type="ARBA" id="ARBA00022679"/>
    </source>
</evidence>
<keyword evidence="8" id="KW-0547">Nucleotide-binding</keyword>
<dbReference type="PROSITE" id="PS50294">
    <property type="entry name" value="WD_REPEATS_REGION"/>
    <property type="match status" value="1"/>
</dbReference>
<dbReference type="InterPro" id="IPR008271">
    <property type="entry name" value="Ser/Thr_kinase_AS"/>
</dbReference>
<dbReference type="EC" id="2.7.11.1" evidence="3"/>
<evidence type="ECO:0000256" key="12">
    <source>
        <dbReference type="PROSITE-ProRule" id="PRU00221"/>
    </source>
</evidence>
<dbReference type="Gene3D" id="1.25.10.10">
    <property type="entry name" value="Leucine-rich Repeat Variant"/>
    <property type="match status" value="2"/>
</dbReference>
<evidence type="ECO:0000256" key="3">
    <source>
        <dbReference type="ARBA" id="ARBA00012513"/>
    </source>
</evidence>
<dbReference type="InterPro" id="IPR011009">
    <property type="entry name" value="Kinase-like_dom_sf"/>
</dbReference>
<evidence type="ECO:0000313" key="15">
    <source>
        <dbReference type="EMBL" id="PAV72285.1"/>
    </source>
</evidence>
<dbReference type="SMART" id="SM00320">
    <property type="entry name" value="WD40"/>
    <property type="match status" value="3"/>
</dbReference>
<dbReference type="GO" id="GO:0061575">
    <property type="term" value="F:cyclin-dependent protein serine/threonine kinase activator activity"/>
    <property type="evidence" value="ECO:0007669"/>
    <property type="project" value="InterPro"/>
</dbReference>
<gene>
    <name evidence="15" type="ORF">WR25_00088</name>
</gene>